<dbReference type="EMBL" id="BAAAOB010000001">
    <property type="protein sequence ID" value="GAA1782969.1"/>
    <property type="molecule type" value="Genomic_DNA"/>
</dbReference>
<name>A0ABP4XNN0_9MICO</name>
<protein>
    <submittedName>
        <fullName evidence="3">Flavin reductase family protein</fullName>
    </submittedName>
</protein>
<reference evidence="4" key="1">
    <citation type="journal article" date="2019" name="Int. J. Syst. Evol. Microbiol.">
        <title>The Global Catalogue of Microorganisms (GCM) 10K type strain sequencing project: providing services to taxonomists for standard genome sequencing and annotation.</title>
        <authorList>
            <consortium name="The Broad Institute Genomics Platform"/>
            <consortium name="The Broad Institute Genome Sequencing Center for Infectious Disease"/>
            <person name="Wu L."/>
            <person name="Ma J."/>
        </authorList>
    </citation>
    <scope>NUCLEOTIDE SEQUENCE [LARGE SCALE GENOMIC DNA]</scope>
    <source>
        <strain evidence="4">JCM 14736</strain>
    </source>
</reference>
<keyword evidence="1" id="KW-0560">Oxidoreductase</keyword>
<proteinExistence type="predicted"/>
<evidence type="ECO:0000313" key="4">
    <source>
        <dbReference type="Proteomes" id="UP001500851"/>
    </source>
</evidence>
<dbReference type="PANTHER" id="PTHR30466">
    <property type="entry name" value="FLAVIN REDUCTASE"/>
    <property type="match status" value="1"/>
</dbReference>
<dbReference type="InterPro" id="IPR050268">
    <property type="entry name" value="NADH-dep_flavin_reductase"/>
</dbReference>
<evidence type="ECO:0000259" key="2">
    <source>
        <dbReference type="SMART" id="SM00903"/>
    </source>
</evidence>
<feature type="domain" description="Flavin reductase like" evidence="2">
    <location>
        <begin position="18"/>
        <end position="163"/>
    </location>
</feature>
<evidence type="ECO:0000256" key="1">
    <source>
        <dbReference type="ARBA" id="ARBA00023002"/>
    </source>
</evidence>
<dbReference type="SUPFAM" id="SSF50475">
    <property type="entry name" value="FMN-binding split barrel"/>
    <property type="match status" value="1"/>
</dbReference>
<dbReference type="Gene3D" id="2.30.110.10">
    <property type="entry name" value="Electron Transport, Fmn-binding Protein, Chain A"/>
    <property type="match status" value="1"/>
</dbReference>
<evidence type="ECO:0000313" key="3">
    <source>
        <dbReference type="EMBL" id="GAA1782969.1"/>
    </source>
</evidence>
<comment type="caution">
    <text evidence="3">The sequence shown here is derived from an EMBL/GenBank/DDBJ whole genome shotgun (WGS) entry which is preliminary data.</text>
</comment>
<dbReference type="PANTHER" id="PTHR30466:SF1">
    <property type="entry name" value="FMN REDUCTASE (NADH) RUTF"/>
    <property type="match status" value="1"/>
</dbReference>
<dbReference type="Proteomes" id="UP001500851">
    <property type="component" value="Unassembled WGS sequence"/>
</dbReference>
<dbReference type="InterPro" id="IPR002563">
    <property type="entry name" value="Flavin_Rdtase-like_dom"/>
</dbReference>
<dbReference type="InterPro" id="IPR012349">
    <property type="entry name" value="Split_barrel_FMN-bd"/>
</dbReference>
<organism evidence="3 4">
    <name type="scientific">Leucobacter iarius</name>
    <dbReference type="NCBI Taxonomy" id="333963"/>
    <lineage>
        <taxon>Bacteria</taxon>
        <taxon>Bacillati</taxon>
        <taxon>Actinomycetota</taxon>
        <taxon>Actinomycetes</taxon>
        <taxon>Micrococcales</taxon>
        <taxon>Microbacteriaceae</taxon>
        <taxon>Leucobacter</taxon>
    </lineage>
</organism>
<sequence length="170" mass="17655">MTDTAAQTETTDRFKNAFRLHPAGVALVSGVAPDGPVGLTLSSVASVSAEPPVLSFSVTRATGSAGGILGAPSFVVHFLTSGQREVAEAFARTGAPRFTDAQGWETLPTGEPYLPSAAVALRCVAREVHPVGPSNLILADVLEVLPGADGAAPLLYQDRRFLSWDSVVEL</sequence>
<dbReference type="SMART" id="SM00903">
    <property type="entry name" value="Flavin_Reduct"/>
    <property type="match status" value="1"/>
</dbReference>
<gene>
    <name evidence="3" type="ORF">GCM10009768_09840</name>
</gene>
<accession>A0ABP4XNN0</accession>
<dbReference type="RefSeq" id="WP_344030063.1">
    <property type="nucleotide sequence ID" value="NZ_BAAAOB010000001.1"/>
</dbReference>
<keyword evidence="4" id="KW-1185">Reference proteome</keyword>
<dbReference type="Pfam" id="PF01613">
    <property type="entry name" value="Flavin_Reduct"/>
    <property type="match status" value="1"/>
</dbReference>